<proteinExistence type="predicted"/>
<evidence type="ECO:0000313" key="2">
    <source>
        <dbReference type="Proteomes" id="UP000887458"/>
    </source>
</evidence>
<keyword evidence="2" id="KW-1185">Reference proteome</keyword>
<sequence>MAIMENQIEKTITLNVKTSSSIKGVKNVPESSKILENFLKFQIEINDDDLGGNQNRFCACFKSPL</sequence>
<accession>A0ABQ8IT15</accession>
<reference evidence="1 2" key="1">
    <citation type="journal article" date="2018" name="J. Allergy Clin. Immunol.">
        <title>High-quality assembly of Dermatophagoides pteronyssinus genome and transcriptome reveals a wide range of novel allergens.</title>
        <authorList>
            <person name="Liu X.Y."/>
            <person name="Yang K.Y."/>
            <person name="Wang M.Q."/>
            <person name="Kwok J.S."/>
            <person name="Zeng X."/>
            <person name="Yang Z."/>
            <person name="Xiao X.J."/>
            <person name="Lau C.P."/>
            <person name="Li Y."/>
            <person name="Huang Z.M."/>
            <person name="Ba J.G."/>
            <person name="Yim A.K."/>
            <person name="Ouyang C.Y."/>
            <person name="Ngai S.M."/>
            <person name="Chan T.F."/>
            <person name="Leung E.L."/>
            <person name="Liu L."/>
            <person name="Liu Z.G."/>
            <person name="Tsui S.K."/>
        </authorList>
    </citation>
    <scope>NUCLEOTIDE SEQUENCE [LARGE SCALE GENOMIC DNA]</scope>
    <source>
        <strain evidence="1">Derp</strain>
    </source>
</reference>
<organism evidence="1 2">
    <name type="scientific">Dermatophagoides pteronyssinus</name>
    <name type="common">European house dust mite</name>
    <dbReference type="NCBI Taxonomy" id="6956"/>
    <lineage>
        <taxon>Eukaryota</taxon>
        <taxon>Metazoa</taxon>
        <taxon>Ecdysozoa</taxon>
        <taxon>Arthropoda</taxon>
        <taxon>Chelicerata</taxon>
        <taxon>Arachnida</taxon>
        <taxon>Acari</taxon>
        <taxon>Acariformes</taxon>
        <taxon>Sarcoptiformes</taxon>
        <taxon>Astigmata</taxon>
        <taxon>Psoroptidia</taxon>
        <taxon>Analgoidea</taxon>
        <taxon>Pyroglyphidae</taxon>
        <taxon>Dermatophagoidinae</taxon>
        <taxon>Dermatophagoides</taxon>
    </lineage>
</organism>
<reference evidence="1 2" key="2">
    <citation type="journal article" date="2022" name="Mol. Biol. Evol.">
        <title>Comparative Genomics Reveals Insights into the Divergent Evolution of Astigmatic Mites and Household Pest Adaptations.</title>
        <authorList>
            <person name="Xiong Q."/>
            <person name="Wan A.T."/>
            <person name="Liu X."/>
            <person name="Fung C.S."/>
            <person name="Xiao X."/>
            <person name="Malainual N."/>
            <person name="Hou J."/>
            <person name="Wang L."/>
            <person name="Wang M."/>
            <person name="Yang K.Y."/>
            <person name="Cui Y."/>
            <person name="Leung E.L."/>
            <person name="Nong W."/>
            <person name="Shin S.K."/>
            <person name="Au S.W."/>
            <person name="Jeong K.Y."/>
            <person name="Chew F.T."/>
            <person name="Hui J.H."/>
            <person name="Leung T.F."/>
            <person name="Tungtrongchitr A."/>
            <person name="Zhong N."/>
            <person name="Liu Z."/>
            <person name="Tsui S.K."/>
        </authorList>
    </citation>
    <scope>NUCLEOTIDE SEQUENCE [LARGE SCALE GENOMIC DNA]</scope>
    <source>
        <strain evidence="1">Derp</strain>
    </source>
</reference>
<dbReference type="Proteomes" id="UP000887458">
    <property type="component" value="Unassembled WGS sequence"/>
</dbReference>
<name>A0ABQ8IT15_DERPT</name>
<evidence type="ECO:0000313" key="1">
    <source>
        <dbReference type="EMBL" id="KAH9413372.1"/>
    </source>
</evidence>
<gene>
    <name evidence="1" type="ORF">DERP_007848</name>
</gene>
<dbReference type="EMBL" id="NJHN03000121">
    <property type="protein sequence ID" value="KAH9413372.1"/>
    <property type="molecule type" value="Genomic_DNA"/>
</dbReference>
<protein>
    <submittedName>
        <fullName evidence="1">Uncharacterized protein</fullName>
    </submittedName>
</protein>
<comment type="caution">
    <text evidence="1">The sequence shown here is derived from an EMBL/GenBank/DDBJ whole genome shotgun (WGS) entry which is preliminary data.</text>
</comment>